<keyword evidence="2" id="KW-1185">Reference proteome</keyword>
<name>A0A7W2FUH2_9VIBR</name>
<reference evidence="1 2" key="1">
    <citation type="submission" date="2020-07" db="EMBL/GenBank/DDBJ databases">
        <title>Vibrio marinisediminis sp. nov., isolated from marine sediment.</title>
        <authorList>
            <person name="Ji X."/>
        </authorList>
    </citation>
    <scope>NUCLEOTIDE SEQUENCE [LARGE SCALE GENOMIC DNA]</scope>
    <source>
        <strain evidence="1 2">404</strain>
    </source>
</reference>
<dbReference type="EMBL" id="JACFYF010000021">
    <property type="protein sequence ID" value="MBA5764457.1"/>
    <property type="molecule type" value="Genomic_DNA"/>
</dbReference>
<dbReference type="Proteomes" id="UP000571701">
    <property type="component" value="Unassembled WGS sequence"/>
</dbReference>
<sequence length="78" mass="9194">MMSEIHAHKVLNLLRDKPMTEQELRQAVCVEFGEQAQFRTCKLSGFDFEKLFAFFIDRQKITQQGECWTINQEQVCGH</sequence>
<comment type="caution">
    <text evidence="1">The sequence shown here is derived from an EMBL/GenBank/DDBJ whole genome shotgun (WGS) entry which is preliminary data.</text>
</comment>
<dbReference type="InterPro" id="IPR019620">
    <property type="entry name" value="Metal-bd_prot_put"/>
</dbReference>
<evidence type="ECO:0000313" key="2">
    <source>
        <dbReference type="Proteomes" id="UP000571701"/>
    </source>
</evidence>
<dbReference type="Pfam" id="PF10678">
    <property type="entry name" value="DUF2492"/>
    <property type="match status" value="1"/>
</dbReference>
<protein>
    <submittedName>
        <fullName evidence="1">YecH family protein</fullName>
    </submittedName>
</protein>
<dbReference type="AlphaFoldDB" id="A0A7W2FUH2"/>
<accession>A0A7W2FUH2</accession>
<proteinExistence type="predicted"/>
<organism evidence="1 2">
    <name type="scientific">Vibrio marinisediminis</name>
    <dbReference type="NCBI Taxonomy" id="2758441"/>
    <lineage>
        <taxon>Bacteria</taxon>
        <taxon>Pseudomonadati</taxon>
        <taxon>Pseudomonadota</taxon>
        <taxon>Gammaproteobacteria</taxon>
        <taxon>Vibrionales</taxon>
        <taxon>Vibrionaceae</taxon>
        <taxon>Vibrio</taxon>
    </lineage>
</organism>
<evidence type="ECO:0000313" key="1">
    <source>
        <dbReference type="EMBL" id="MBA5764457.1"/>
    </source>
</evidence>
<gene>
    <name evidence="1" type="ORF">H2O73_19040</name>
</gene>
<dbReference type="NCBIfam" id="TIGR03853">
    <property type="entry name" value="matur_matur"/>
    <property type="match status" value="1"/>
</dbReference>